<evidence type="ECO:0000259" key="2">
    <source>
        <dbReference type="Pfam" id="PF07510"/>
    </source>
</evidence>
<comment type="caution">
    <text evidence="3">The sequence shown here is derived from an EMBL/GenBank/DDBJ whole genome shotgun (WGS) entry which is preliminary data.</text>
</comment>
<dbReference type="PANTHER" id="PTHR24094:SF15">
    <property type="entry name" value="AMP-DEPENDENT SYNTHETASE_LIGASE DOMAIN-CONTAINING PROTEIN-RELATED"/>
    <property type="match status" value="1"/>
</dbReference>
<dbReference type="Proteomes" id="UP001518140">
    <property type="component" value="Unassembled WGS sequence"/>
</dbReference>
<reference evidence="3 4" key="1">
    <citation type="submission" date="2020-02" db="EMBL/GenBank/DDBJ databases">
        <title>Whole-genome analyses of novel actinobacteria.</title>
        <authorList>
            <person name="Sahin N."/>
            <person name="Tokatli A."/>
        </authorList>
    </citation>
    <scope>NUCLEOTIDE SEQUENCE [LARGE SCALE GENOMIC DNA]</scope>
    <source>
        <strain evidence="3 4">YC419</strain>
    </source>
</reference>
<dbReference type="InterPro" id="IPR011089">
    <property type="entry name" value="GmrSD_C"/>
</dbReference>
<evidence type="ECO:0000256" key="1">
    <source>
        <dbReference type="SAM" id="MobiDB-lite"/>
    </source>
</evidence>
<accession>A0ABX0E7I8</accession>
<name>A0ABX0E7I8_9ACTN</name>
<evidence type="ECO:0000313" key="3">
    <source>
        <dbReference type="EMBL" id="NGO49074.1"/>
    </source>
</evidence>
<dbReference type="Pfam" id="PF07510">
    <property type="entry name" value="GmrSD_C"/>
    <property type="match status" value="1"/>
</dbReference>
<evidence type="ECO:0000313" key="4">
    <source>
        <dbReference type="Proteomes" id="UP001518140"/>
    </source>
</evidence>
<protein>
    <submittedName>
        <fullName evidence="3">HNH endonuclease</fullName>
    </submittedName>
</protein>
<organism evidence="3 4">
    <name type="scientific">Streptomyces ureilyticus</name>
    <dbReference type="NCBI Taxonomy" id="1775131"/>
    <lineage>
        <taxon>Bacteria</taxon>
        <taxon>Bacillati</taxon>
        <taxon>Actinomycetota</taxon>
        <taxon>Actinomycetes</taxon>
        <taxon>Kitasatosporales</taxon>
        <taxon>Streptomycetaceae</taxon>
        <taxon>Streptomyces</taxon>
    </lineage>
</organism>
<feature type="region of interest" description="Disordered" evidence="1">
    <location>
        <begin position="255"/>
        <end position="276"/>
    </location>
</feature>
<keyword evidence="4" id="KW-1185">Reference proteome</keyword>
<gene>
    <name evidence="3" type="ORF">G6048_45710</name>
</gene>
<feature type="region of interest" description="Disordered" evidence="1">
    <location>
        <begin position="51"/>
        <end position="76"/>
    </location>
</feature>
<keyword evidence="3" id="KW-0378">Hydrolase</keyword>
<feature type="domain" description="GmrSD restriction endonucleases C-terminal" evidence="2">
    <location>
        <begin position="116"/>
        <end position="248"/>
    </location>
</feature>
<feature type="compositionally biased region" description="Basic and acidic residues" evidence="1">
    <location>
        <begin position="8"/>
        <end position="23"/>
    </location>
</feature>
<dbReference type="PANTHER" id="PTHR24094">
    <property type="entry name" value="SECRETED PROTEIN"/>
    <property type="match status" value="1"/>
</dbReference>
<proteinExistence type="predicted"/>
<feature type="region of interest" description="Disordered" evidence="1">
    <location>
        <begin position="1"/>
        <end position="30"/>
    </location>
</feature>
<sequence>MPGPLARYGEEQRDRPARADPGGKGRGARVTLWTRGAGAAVVLLAVTGCTVDSTGSTGPDEPTGTSASGGSGQSAGGAALAAVDSLVVKGRAPRTGYDRDRFGSPWADTDSNGCGTRDDILKRDLKDVKFSDGDCEVGSGTLDPDPYTNEDVTFVRGRSQVDIDHVVALSDAWQKGAQQWDPSKRIALANDPLNLLAVDAGTNRSKSDGDTATWLPPNKAYRCTYVAGQVAVKKKYGLWVTEAEKAAMERVLAGCPGQKLPSGGSPTTAPERFHAD</sequence>
<keyword evidence="3" id="KW-0540">Nuclease</keyword>
<dbReference type="GO" id="GO:0004519">
    <property type="term" value="F:endonuclease activity"/>
    <property type="evidence" value="ECO:0007669"/>
    <property type="project" value="UniProtKB-KW"/>
</dbReference>
<dbReference type="EMBL" id="JAAKZX010000332">
    <property type="protein sequence ID" value="NGO49074.1"/>
    <property type="molecule type" value="Genomic_DNA"/>
</dbReference>
<keyword evidence="3" id="KW-0255">Endonuclease</keyword>